<evidence type="ECO:0000256" key="8">
    <source>
        <dbReference type="ARBA" id="ARBA00048689"/>
    </source>
</evidence>
<comment type="cofactor">
    <cofactor evidence="1">
        <name>Mg(2+)</name>
        <dbReference type="ChEBI" id="CHEBI:18420"/>
    </cofactor>
</comment>
<keyword evidence="3" id="KW-0328">Glycosyltransferase</keyword>
<evidence type="ECO:0000256" key="5">
    <source>
        <dbReference type="ARBA" id="ARBA00022842"/>
    </source>
</evidence>
<accession>A0A1T5CJW5</accession>
<dbReference type="PANTHER" id="PTHR48090:SF10">
    <property type="entry name" value="GLUCOSYL-3-PHOSPHOGLYCERATE SYNTHASE"/>
    <property type="match status" value="1"/>
</dbReference>
<organism evidence="11 12">
    <name type="scientific">Acetoanaerobium noterae</name>
    <dbReference type="NCBI Taxonomy" id="745369"/>
    <lineage>
        <taxon>Bacteria</taxon>
        <taxon>Bacillati</taxon>
        <taxon>Bacillota</taxon>
        <taxon>Clostridia</taxon>
        <taxon>Peptostreptococcales</taxon>
        <taxon>Filifactoraceae</taxon>
        <taxon>Acetoanaerobium</taxon>
    </lineage>
</organism>
<dbReference type="PANTHER" id="PTHR48090">
    <property type="entry name" value="UNDECAPRENYL-PHOSPHATE 4-DEOXY-4-FORMAMIDO-L-ARABINOSE TRANSFERASE-RELATED"/>
    <property type="match status" value="1"/>
</dbReference>
<evidence type="ECO:0000259" key="10">
    <source>
        <dbReference type="Pfam" id="PF00535"/>
    </source>
</evidence>
<comment type="similarity">
    <text evidence="2">Belongs to the glycosyltransferase 2 family.</text>
</comment>
<evidence type="ECO:0000256" key="6">
    <source>
        <dbReference type="ARBA" id="ARBA00039022"/>
    </source>
</evidence>
<dbReference type="Gene3D" id="3.90.550.10">
    <property type="entry name" value="Spore Coat Polysaccharide Biosynthesis Protein SpsA, Chain A"/>
    <property type="match status" value="1"/>
</dbReference>
<evidence type="ECO:0000256" key="2">
    <source>
        <dbReference type="ARBA" id="ARBA00006739"/>
    </source>
</evidence>
<evidence type="ECO:0000256" key="7">
    <source>
        <dbReference type="ARBA" id="ARBA00040894"/>
    </source>
</evidence>
<evidence type="ECO:0000313" key="12">
    <source>
        <dbReference type="Proteomes" id="UP000243406"/>
    </source>
</evidence>
<keyword evidence="5" id="KW-0460">Magnesium</keyword>
<dbReference type="RefSeq" id="WP_079590031.1">
    <property type="nucleotide sequence ID" value="NZ_DAMBHZ010000002.1"/>
</dbReference>
<dbReference type="InterPro" id="IPR050256">
    <property type="entry name" value="Glycosyltransferase_2"/>
</dbReference>
<feature type="domain" description="Glycosyltransferase 2-like" evidence="10">
    <location>
        <begin position="5"/>
        <end position="158"/>
    </location>
</feature>
<name>A0A1T5CJW5_9FIRM</name>
<sequence>MKIAVLVPAYNEENQIRNTIKGIMNIPYDIDLFVIDDGSTDNTVKYVQEFKNVNLLTYGANKGKGFALNFGLKKVIGNYDIIGFLDGDIGETSSEAEKLIKPILYDKIDVTIAQFPSAKKKGGFGFVKRLSFSGIKYFTGKEIYSGLSGQRFFKKEVLEIIEEIPFGYGVEVGMTIDILKKGFTIKEVPVVMTHNETGRNISGFIHRFKQFYHIILILIKKALKN</sequence>
<dbReference type="GO" id="GO:0016757">
    <property type="term" value="F:glycosyltransferase activity"/>
    <property type="evidence" value="ECO:0007669"/>
    <property type="project" value="UniProtKB-KW"/>
</dbReference>
<dbReference type="InterPro" id="IPR001173">
    <property type="entry name" value="Glyco_trans_2-like"/>
</dbReference>
<dbReference type="EC" id="2.4.1.266" evidence="6"/>
<comment type="catalytic activity">
    <reaction evidence="8">
        <text>(2R)-3-phosphoglycerate + UDP-alpha-D-glucose = (2R)-2-O-(alpha-D-glucopyranosyl)-3-phospho-glycerate + UDP + H(+)</text>
        <dbReference type="Rhea" id="RHEA:31319"/>
        <dbReference type="ChEBI" id="CHEBI:15378"/>
        <dbReference type="ChEBI" id="CHEBI:58223"/>
        <dbReference type="ChEBI" id="CHEBI:58272"/>
        <dbReference type="ChEBI" id="CHEBI:58885"/>
        <dbReference type="ChEBI" id="CHEBI:62600"/>
        <dbReference type="EC" id="2.4.1.266"/>
    </reaction>
    <physiologicalReaction direction="left-to-right" evidence="8">
        <dbReference type="Rhea" id="RHEA:31320"/>
    </physiologicalReaction>
</comment>
<dbReference type="AlphaFoldDB" id="A0A1T5CJW5"/>
<proteinExistence type="inferred from homology"/>
<dbReference type="CDD" id="cd04179">
    <property type="entry name" value="DPM_DPG-synthase_like"/>
    <property type="match status" value="1"/>
</dbReference>
<dbReference type="InterPro" id="IPR029044">
    <property type="entry name" value="Nucleotide-diphossugar_trans"/>
</dbReference>
<keyword evidence="12" id="KW-1185">Reference proteome</keyword>
<dbReference type="EMBL" id="FUYN01000005">
    <property type="protein sequence ID" value="SKB59778.1"/>
    <property type="molecule type" value="Genomic_DNA"/>
</dbReference>
<dbReference type="OrthoDB" id="9810303at2"/>
<dbReference type="SUPFAM" id="SSF53448">
    <property type="entry name" value="Nucleotide-diphospho-sugar transferases"/>
    <property type="match status" value="1"/>
</dbReference>
<evidence type="ECO:0000256" key="4">
    <source>
        <dbReference type="ARBA" id="ARBA00022679"/>
    </source>
</evidence>
<comment type="catalytic activity">
    <reaction evidence="9">
        <text>an NDP-alpha-D-glucose + (2R)-3-phosphoglycerate = (2R)-2-O-(alpha-D-glucopyranosyl)-3-phospho-glycerate + a ribonucleoside 5'-diphosphate + H(+)</text>
        <dbReference type="Rhea" id="RHEA:47244"/>
        <dbReference type="ChEBI" id="CHEBI:15378"/>
        <dbReference type="ChEBI" id="CHEBI:57930"/>
        <dbReference type="ChEBI" id="CHEBI:58272"/>
        <dbReference type="ChEBI" id="CHEBI:62600"/>
        <dbReference type="ChEBI" id="CHEBI:76533"/>
        <dbReference type="EC" id="2.4.1.266"/>
    </reaction>
    <physiologicalReaction direction="left-to-right" evidence="9">
        <dbReference type="Rhea" id="RHEA:47245"/>
    </physiologicalReaction>
</comment>
<keyword evidence="4 11" id="KW-0808">Transferase</keyword>
<evidence type="ECO:0000313" key="11">
    <source>
        <dbReference type="EMBL" id="SKB59778.1"/>
    </source>
</evidence>
<evidence type="ECO:0000256" key="9">
    <source>
        <dbReference type="ARBA" id="ARBA00048997"/>
    </source>
</evidence>
<reference evidence="12" key="1">
    <citation type="submission" date="2017-02" db="EMBL/GenBank/DDBJ databases">
        <authorList>
            <person name="Varghese N."/>
            <person name="Submissions S."/>
        </authorList>
    </citation>
    <scope>NUCLEOTIDE SEQUENCE [LARGE SCALE GENOMIC DNA]</scope>
    <source>
        <strain evidence="12">ATCC 35199</strain>
    </source>
</reference>
<gene>
    <name evidence="11" type="ORF">SAMN02745120_2226</name>
</gene>
<evidence type="ECO:0000256" key="3">
    <source>
        <dbReference type="ARBA" id="ARBA00022676"/>
    </source>
</evidence>
<protein>
    <recommendedName>
        <fullName evidence="7">Glucosyl-3-phosphoglycerate synthase</fullName>
        <ecNumber evidence="6">2.4.1.266</ecNumber>
    </recommendedName>
</protein>
<dbReference type="Pfam" id="PF00535">
    <property type="entry name" value="Glycos_transf_2"/>
    <property type="match status" value="1"/>
</dbReference>
<evidence type="ECO:0000256" key="1">
    <source>
        <dbReference type="ARBA" id="ARBA00001946"/>
    </source>
</evidence>
<dbReference type="Proteomes" id="UP000243406">
    <property type="component" value="Unassembled WGS sequence"/>
</dbReference>